<evidence type="ECO:0000256" key="4">
    <source>
        <dbReference type="ARBA" id="ARBA00022692"/>
    </source>
</evidence>
<dbReference type="Proteomes" id="UP000266188">
    <property type="component" value="Unassembled WGS sequence"/>
</dbReference>
<accession>A0A3A2ZJV9</accession>
<dbReference type="InterPro" id="IPR005828">
    <property type="entry name" value="MFS_sugar_transport-like"/>
</dbReference>
<dbReference type="InterPro" id="IPR036259">
    <property type="entry name" value="MFS_trans_sf"/>
</dbReference>
<organism evidence="10 11">
    <name type="scientific">Aspergillus sclerotialis</name>
    <dbReference type="NCBI Taxonomy" id="2070753"/>
    <lineage>
        <taxon>Eukaryota</taxon>
        <taxon>Fungi</taxon>
        <taxon>Dikarya</taxon>
        <taxon>Ascomycota</taxon>
        <taxon>Pezizomycotina</taxon>
        <taxon>Eurotiomycetes</taxon>
        <taxon>Eurotiomycetidae</taxon>
        <taxon>Eurotiales</taxon>
        <taxon>Aspergillaceae</taxon>
        <taxon>Aspergillus</taxon>
        <taxon>Aspergillus subgen. Polypaecilum</taxon>
    </lineage>
</organism>
<dbReference type="PROSITE" id="PS50850">
    <property type="entry name" value="MFS"/>
    <property type="match status" value="1"/>
</dbReference>
<feature type="transmembrane region" description="Helical" evidence="8">
    <location>
        <begin position="326"/>
        <end position="344"/>
    </location>
</feature>
<evidence type="ECO:0000256" key="6">
    <source>
        <dbReference type="ARBA" id="ARBA00023136"/>
    </source>
</evidence>
<dbReference type="EMBL" id="MVGC01000119">
    <property type="protein sequence ID" value="RJE23468.1"/>
    <property type="molecule type" value="Genomic_DNA"/>
</dbReference>
<dbReference type="CDD" id="cd17356">
    <property type="entry name" value="MFS_HXT"/>
    <property type="match status" value="1"/>
</dbReference>
<feature type="transmembrane region" description="Helical" evidence="8">
    <location>
        <begin position="81"/>
        <end position="99"/>
    </location>
</feature>
<evidence type="ECO:0000259" key="9">
    <source>
        <dbReference type="PROSITE" id="PS50850"/>
    </source>
</evidence>
<reference evidence="11" key="1">
    <citation type="submission" date="2017-02" db="EMBL/GenBank/DDBJ databases">
        <authorList>
            <person name="Tafer H."/>
            <person name="Lopandic K."/>
        </authorList>
    </citation>
    <scope>NUCLEOTIDE SEQUENCE [LARGE SCALE GENOMIC DNA]</scope>
    <source>
        <strain evidence="11">CBS 366.77</strain>
    </source>
</reference>
<dbReference type="AlphaFoldDB" id="A0A3A2ZJV9"/>
<dbReference type="PANTHER" id="PTHR48022">
    <property type="entry name" value="PLASTIDIC GLUCOSE TRANSPORTER 4"/>
    <property type="match status" value="1"/>
</dbReference>
<dbReference type="PROSITE" id="PS00217">
    <property type="entry name" value="SUGAR_TRANSPORT_2"/>
    <property type="match status" value="1"/>
</dbReference>
<dbReference type="PANTHER" id="PTHR48022:SF7">
    <property type="entry name" value="MAJOR FACILITATOR SUPERFAMILY (MFS) PROFILE DOMAIN-CONTAINING PROTEIN-RELATED"/>
    <property type="match status" value="1"/>
</dbReference>
<feature type="transmembrane region" description="Helical" evidence="8">
    <location>
        <begin position="138"/>
        <end position="156"/>
    </location>
</feature>
<dbReference type="PROSITE" id="PS00216">
    <property type="entry name" value="SUGAR_TRANSPORT_1"/>
    <property type="match status" value="1"/>
</dbReference>
<dbReference type="OrthoDB" id="6612291at2759"/>
<evidence type="ECO:0000313" key="11">
    <source>
        <dbReference type="Proteomes" id="UP000266188"/>
    </source>
</evidence>
<evidence type="ECO:0000313" key="10">
    <source>
        <dbReference type="EMBL" id="RJE23468.1"/>
    </source>
</evidence>
<keyword evidence="4 8" id="KW-0812">Transmembrane</keyword>
<name>A0A3A2ZJV9_9EURO</name>
<evidence type="ECO:0000256" key="5">
    <source>
        <dbReference type="ARBA" id="ARBA00022989"/>
    </source>
</evidence>
<comment type="similarity">
    <text evidence="2 7">Belongs to the major facilitator superfamily. Sugar transporter (TC 2.A.1.1) family.</text>
</comment>
<evidence type="ECO:0000256" key="1">
    <source>
        <dbReference type="ARBA" id="ARBA00004141"/>
    </source>
</evidence>
<dbReference type="FunFam" id="1.20.1250.20:FF:000026">
    <property type="entry name" value="MFS quinate transporter QutD"/>
    <property type="match status" value="1"/>
</dbReference>
<dbReference type="GO" id="GO:0016020">
    <property type="term" value="C:membrane"/>
    <property type="evidence" value="ECO:0007669"/>
    <property type="project" value="UniProtKB-SubCell"/>
</dbReference>
<keyword evidence="6 8" id="KW-0472">Membrane</keyword>
<feature type="transmembrane region" description="Helical" evidence="8">
    <location>
        <begin position="47"/>
        <end position="72"/>
    </location>
</feature>
<gene>
    <name evidence="10" type="ORF">PHISCL_04181</name>
</gene>
<keyword evidence="5 8" id="KW-1133">Transmembrane helix</keyword>
<dbReference type="InterPro" id="IPR003663">
    <property type="entry name" value="Sugar/inositol_transpt"/>
</dbReference>
<protein>
    <submittedName>
        <fullName evidence="10">Sugar and other transporter</fullName>
    </submittedName>
</protein>
<evidence type="ECO:0000256" key="2">
    <source>
        <dbReference type="ARBA" id="ARBA00010992"/>
    </source>
</evidence>
<dbReference type="InterPro" id="IPR020846">
    <property type="entry name" value="MFS_dom"/>
</dbReference>
<feature type="domain" description="Major facilitator superfamily (MFS) profile" evidence="9">
    <location>
        <begin position="10"/>
        <end position="460"/>
    </location>
</feature>
<feature type="transmembrane region" description="Helical" evidence="8">
    <location>
        <begin position="296"/>
        <end position="314"/>
    </location>
</feature>
<dbReference type="PRINTS" id="PR00171">
    <property type="entry name" value="SUGRTRNSPORT"/>
</dbReference>
<feature type="transmembrane region" description="Helical" evidence="8">
    <location>
        <begin position="168"/>
        <end position="190"/>
    </location>
</feature>
<comment type="caution">
    <text evidence="10">The sequence shown here is derived from an EMBL/GenBank/DDBJ whole genome shotgun (WGS) entry which is preliminary data.</text>
</comment>
<dbReference type="Pfam" id="PF00083">
    <property type="entry name" value="Sugar_tr"/>
    <property type="match status" value="1"/>
</dbReference>
<comment type="subcellular location">
    <subcellularLocation>
        <location evidence="1">Membrane</location>
        <topology evidence="1">Multi-pass membrane protein</topology>
    </subcellularLocation>
</comment>
<feature type="transmembrane region" description="Helical" evidence="8">
    <location>
        <begin position="371"/>
        <end position="395"/>
    </location>
</feature>
<dbReference type="Gene3D" id="1.20.1250.20">
    <property type="entry name" value="MFS general substrate transporter like domains"/>
    <property type="match status" value="1"/>
</dbReference>
<keyword evidence="11" id="KW-1185">Reference proteome</keyword>
<dbReference type="InterPro" id="IPR005829">
    <property type="entry name" value="Sugar_transporter_CS"/>
</dbReference>
<sequence>MGGSWKMYLYGIAPCSGGLAFGYDTGSMSGVLAMDQFINYMNHPDDFLQGGITASIQAGSFAGSLLTGAFLADQLGRRKTLLLGSLIFTIGVAISTAANNVKALVAGRVINGIGNGCLAMMVPLYQSEISPPQTRGRIISLQQCCINLGIFLAFWIQYGCSYLDGAAAWRLALGLQMIPTVTLHVTMYFMPESPRWLAQRDHHEKALQVLARLHSNGDVHDPFVKSELAEIEAKIQWEKQNPAPSYFTMLFGPERRRTWLGIGVQFWQQVTGVNVIMYYAVFLFQQAGIQGTKTSLLANGIQGAVLNVFTWPNMYWMDTWGRRKPMIIGAFGMAISMMLIGVIMKTKGNPFFDEQTMKTNFNFDSQTASNAAIAFIYIYVATFGLSWACVAWVYPPELFPTSMRGRGTSMSSATNWFVNFWFALYIPKAMNEISWKLYMVFMTLCTVMAIVVFFFYPETAQKSLEELDLLFSNDRNAWVFLDRKARRVGALLDRDLAQGEAITDFEGGGHTRDIEEVEVASEKGSH</sequence>
<feature type="transmembrane region" description="Helical" evidence="8">
    <location>
        <begin position="438"/>
        <end position="456"/>
    </location>
</feature>
<dbReference type="NCBIfam" id="TIGR00879">
    <property type="entry name" value="SP"/>
    <property type="match status" value="1"/>
</dbReference>
<dbReference type="InterPro" id="IPR050360">
    <property type="entry name" value="MFS_Sugar_Transporters"/>
</dbReference>
<evidence type="ECO:0000256" key="7">
    <source>
        <dbReference type="RuleBase" id="RU003346"/>
    </source>
</evidence>
<dbReference type="SUPFAM" id="SSF103473">
    <property type="entry name" value="MFS general substrate transporter"/>
    <property type="match status" value="1"/>
</dbReference>
<feature type="transmembrane region" description="Helical" evidence="8">
    <location>
        <begin position="407"/>
        <end position="426"/>
    </location>
</feature>
<dbReference type="GO" id="GO:0005351">
    <property type="term" value="F:carbohydrate:proton symporter activity"/>
    <property type="evidence" value="ECO:0007669"/>
    <property type="project" value="TreeGrafter"/>
</dbReference>
<proteinExistence type="inferred from homology"/>
<evidence type="ECO:0000256" key="3">
    <source>
        <dbReference type="ARBA" id="ARBA00022448"/>
    </source>
</evidence>
<keyword evidence="3 7" id="KW-0813">Transport</keyword>
<feature type="transmembrane region" description="Helical" evidence="8">
    <location>
        <begin position="259"/>
        <end position="284"/>
    </location>
</feature>
<evidence type="ECO:0000256" key="8">
    <source>
        <dbReference type="SAM" id="Phobius"/>
    </source>
</evidence>
<feature type="transmembrane region" description="Helical" evidence="8">
    <location>
        <begin position="105"/>
        <end position="126"/>
    </location>
</feature>